<protein>
    <submittedName>
        <fullName evidence="1">Winged helix DNA-binding domain-containing protein</fullName>
    </submittedName>
</protein>
<name>A0ABW6WLQ6_9ACTN</name>
<dbReference type="PANTHER" id="PTHR38479:SF2">
    <property type="entry name" value="WINGED HELIX DNA-BINDING DOMAIN-CONTAINING PROTEIN"/>
    <property type="match status" value="1"/>
</dbReference>
<dbReference type="Proteomes" id="UP001602245">
    <property type="component" value="Unassembled WGS sequence"/>
</dbReference>
<accession>A0ABW6WLQ6</accession>
<dbReference type="Pfam" id="PF06224">
    <property type="entry name" value="AlkZ-like"/>
    <property type="match status" value="1"/>
</dbReference>
<keyword evidence="2" id="KW-1185">Reference proteome</keyword>
<evidence type="ECO:0000313" key="1">
    <source>
        <dbReference type="EMBL" id="MFF5294217.1"/>
    </source>
</evidence>
<dbReference type="GO" id="GO:0003677">
    <property type="term" value="F:DNA binding"/>
    <property type="evidence" value="ECO:0007669"/>
    <property type="project" value="UniProtKB-KW"/>
</dbReference>
<comment type="caution">
    <text evidence="1">The sequence shown here is derived from an EMBL/GenBank/DDBJ whole genome shotgun (WGS) entry which is preliminary data.</text>
</comment>
<dbReference type="PANTHER" id="PTHR38479">
    <property type="entry name" value="LMO0824 PROTEIN"/>
    <property type="match status" value="1"/>
</dbReference>
<keyword evidence="1" id="KW-0238">DNA-binding</keyword>
<proteinExistence type="predicted"/>
<evidence type="ECO:0000313" key="2">
    <source>
        <dbReference type="Proteomes" id="UP001602245"/>
    </source>
</evidence>
<dbReference type="RefSeq" id="WP_020514974.1">
    <property type="nucleotide sequence ID" value="NZ_JBIAZU010000006.1"/>
</dbReference>
<gene>
    <name evidence="1" type="ORF">ACFY35_32680</name>
</gene>
<sequence>MTTLSTRALNRATLARQHLLSRAEIDPLAAIEHLGGMQAQAPLAPYVGLWTRLLHFVPEELSKLIEERRAVRTHLMRATVHLVSARDCLDWHAHFRGRHTAAIAPLIRGLSADPAEVGAQARRLLAEKPLVRSELGRLLAERWPDDDPSALAFAAAREVPTCQVPPRGLWGRTGPAAWAPVETWLGEPLRTTPLDGLVLRALGAFGPASVADLQMWSGLTRLAEVVARLPLVTFRSETGQILYDLPGAPRPDEDVPAPPRFLPEYDNLLLAHRDRGRFNPHGRPVPLPPGNGATTGTFLVDGRWEGTWELREKKLRLRAYAPIELDALVAEAAALTSFLAPDAEVVVEAD</sequence>
<organism evidence="1 2">
    <name type="scientific">Paractinoplanes globisporus</name>
    <dbReference type="NCBI Taxonomy" id="113565"/>
    <lineage>
        <taxon>Bacteria</taxon>
        <taxon>Bacillati</taxon>
        <taxon>Actinomycetota</taxon>
        <taxon>Actinomycetes</taxon>
        <taxon>Micromonosporales</taxon>
        <taxon>Micromonosporaceae</taxon>
        <taxon>Paractinoplanes</taxon>
    </lineage>
</organism>
<dbReference type="EMBL" id="JBIAZU010000006">
    <property type="protein sequence ID" value="MFF5294217.1"/>
    <property type="molecule type" value="Genomic_DNA"/>
</dbReference>
<dbReference type="InterPro" id="IPR009351">
    <property type="entry name" value="AlkZ-like"/>
</dbReference>
<reference evidence="1 2" key="1">
    <citation type="submission" date="2024-10" db="EMBL/GenBank/DDBJ databases">
        <title>The Natural Products Discovery Center: Release of the First 8490 Sequenced Strains for Exploring Actinobacteria Biosynthetic Diversity.</title>
        <authorList>
            <person name="Kalkreuter E."/>
            <person name="Kautsar S.A."/>
            <person name="Yang D."/>
            <person name="Bader C.D."/>
            <person name="Teijaro C.N."/>
            <person name="Fluegel L."/>
            <person name="Davis C.M."/>
            <person name="Simpson J.R."/>
            <person name="Lauterbach L."/>
            <person name="Steele A.D."/>
            <person name="Gui C."/>
            <person name="Meng S."/>
            <person name="Li G."/>
            <person name="Viehrig K."/>
            <person name="Ye F."/>
            <person name="Su P."/>
            <person name="Kiefer A.F."/>
            <person name="Nichols A."/>
            <person name="Cepeda A.J."/>
            <person name="Yan W."/>
            <person name="Fan B."/>
            <person name="Jiang Y."/>
            <person name="Adhikari A."/>
            <person name="Zheng C.-J."/>
            <person name="Schuster L."/>
            <person name="Cowan T.M."/>
            <person name="Smanski M.J."/>
            <person name="Chevrette M.G."/>
            <person name="De Carvalho L.P.S."/>
            <person name="Shen B."/>
        </authorList>
    </citation>
    <scope>NUCLEOTIDE SEQUENCE [LARGE SCALE GENOMIC DNA]</scope>
    <source>
        <strain evidence="1 2">NPDC000087</strain>
    </source>
</reference>